<dbReference type="Proteomes" id="UP000186868">
    <property type="component" value="Unassembled WGS sequence"/>
</dbReference>
<dbReference type="InterPro" id="IPR050834">
    <property type="entry name" value="Glycosyltransf_2"/>
</dbReference>
<proteinExistence type="predicted"/>
<dbReference type="OrthoDB" id="549701at2"/>
<dbReference type="InterPro" id="IPR001173">
    <property type="entry name" value="Glyco_trans_2-like"/>
</dbReference>
<dbReference type="InterPro" id="IPR029044">
    <property type="entry name" value="Nucleotide-diphossugar_trans"/>
</dbReference>
<dbReference type="STRING" id="1921803.NIES593_11345"/>
<dbReference type="Pfam" id="PF00535">
    <property type="entry name" value="Glycos_transf_2"/>
    <property type="match status" value="1"/>
</dbReference>
<feature type="domain" description="Glycosyltransferase 2-like" evidence="1">
    <location>
        <begin position="11"/>
        <end position="146"/>
    </location>
</feature>
<name>A0A1U7HHM3_9CYAN</name>
<evidence type="ECO:0000313" key="2">
    <source>
        <dbReference type="EMBL" id="OKH23045.1"/>
    </source>
</evidence>
<evidence type="ECO:0000259" key="1">
    <source>
        <dbReference type="Pfam" id="PF00535"/>
    </source>
</evidence>
<accession>A0A1U7HHM3</accession>
<dbReference type="SUPFAM" id="SSF53448">
    <property type="entry name" value="Nucleotide-diphospho-sugar transferases"/>
    <property type="match status" value="1"/>
</dbReference>
<dbReference type="EMBL" id="MRCB01000011">
    <property type="protein sequence ID" value="OKH23045.1"/>
    <property type="molecule type" value="Genomic_DNA"/>
</dbReference>
<dbReference type="Gene3D" id="3.90.550.10">
    <property type="entry name" value="Spore Coat Polysaccharide Biosynthesis Protein SpsA, Chain A"/>
    <property type="match status" value="1"/>
</dbReference>
<gene>
    <name evidence="2" type="ORF">NIES593_11345</name>
</gene>
<protein>
    <recommendedName>
        <fullName evidence="1">Glycosyltransferase 2-like domain-containing protein</fullName>
    </recommendedName>
</protein>
<dbReference type="RefSeq" id="WP_073599677.1">
    <property type="nucleotide sequence ID" value="NZ_MRCB01000011.1"/>
</dbReference>
<organism evidence="2 3">
    <name type="scientific">Hydrococcus rivularis NIES-593</name>
    <dbReference type="NCBI Taxonomy" id="1921803"/>
    <lineage>
        <taxon>Bacteria</taxon>
        <taxon>Bacillati</taxon>
        <taxon>Cyanobacteriota</taxon>
        <taxon>Cyanophyceae</taxon>
        <taxon>Pleurocapsales</taxon>
        <taxon>Hydrococcaceae</taxon>
        <taxon>Hydrococcus</taxon>
    </lineage>
</organism>
<dbReference type="PANTHER" id="PTHR43685">
    <property type="entry name" value="GLYCOSYLTRANSFERASE"/>
    <property type="match status" value="1"/>
</dbReference>
<dbReference type="AlphaFoldDB" id="A0A1U7HHM3"/>
<sequence>MNNWKPRVSMGIPVYNGENFLREVLDSLLAQTFEDFELIISDNASSDRTEEICRSYAAKDKRIRYHRQEINRGPAWNFNRVFELAQGEYFKWVAHDDIYAPEFLAKCVEVLDRDDSVVLCYAKTKFIDSEGKILKEYDYQIATDSPQPAERYRSLVLVNHRKHAAVEIFGLIRSDALKKTPLLGYYARGDSVLLVRLSLLGRFYEIPEYLFFNRDHSQRSVKEKQVQIARGRTIVAKFLGMGPLPPTEWFDPSRKGKIDFPEWRLFYEYFISVKSFPLAVKEQISCYLYLGYWLFKNWMKLVRDLLIAAEQLVRASYKAQKIIEISLEKRF</sequence>
<keyword evidence="3" id="KW-1185">Reference proteome</keyword>
<evidence type="ECO:0000313" key="3">
    <source>
        <dbReference type="Proteomes" id="UP000186868"/>
    </source>
</evidence>
<comment type="caution">
    <text evidence="2">The sequence shown here is derived from an EMBL/GenBank/DDBJ whole genome shotgun (WGS) entry which is preliminary data.</text>
</comment>
<dbReference type="PANTHER" id="PTHR43685:SF2">
    <property type="entry name" value="GLYCOSYLTRANSFERASE 2-LIKE DOMAIN-CONTAINING PROTEIN"/>
    <property type="match status" value="1"/>
</dbReference>
<reference evidence="2 3" key="1">
    <citation type="submission" date="2016-11" db="EMBL/GenBank/DDBJ databases">
        <title>Draft Genome Sequences of Nine Cyanobacterial Strains from Diverse Habitats.</title>
        <authorList>
            <person name="Zhu T."/>
            <person name="Hou S."/>
            <person name="Lu X."/>
            <person name="Hess W.R."/>
        </authorList>
    </citation>
    <scope>NUCLEOTIDE SEQUENCE [LARGE SCALE GENOMIC DNA]</scope>
    <source>
        <strain evidence="2 3">NIES-593</strain>
    </source>
</reference>
<dbReference type="CDD" id="cd00761">
    <property type="entry name" value="Glyco_tranf_GTA_type"/>
    <property type="match status" value="1"/>
</dbReference>